<organism evidence="2 3">
    <name type="scientific">Trifolium medium</name>
    <dbReference type="NCBI Taxonomy" id="97028"/>
    <lineage>
        <taxon>Eukaryota</taxon>
        <taxon>Viridiplantae</taxon>
        <taxon>Streptophyta</taxon>
        <taxon>Embryophyta</taxon>
        <taxon>Tracheophyta</taxon>
        <taxon>Spermatophyta</taxon>
        <taxon>Magnoliopsida</taxon>
        <taxon>eudicotyledons</taxon>
        <taxon>Gunneridae</taxon>
        <taxon>Pentapetalae</taxon>
        <taxon>rosids</taxon>
        <taxon>fabids</taxon>
        <taxon>Fabales</taxon>
        <taxon>Fabaceae</taxon>
        <taxon>Papilionoideae</taxon>
        <taxon>50 kb inversion clade</taxon>
        <taxon>NPAAA clade</taxon>
        <taxon>Hologalegina</taxon>
        <taxon>IRL clade</taxon>
        <taxon>Trifolieae</taxon>
        <taxon>Trifolium</taxon>
    </lineage>
</organism>
<evidence type="ECO:0000256" key="1">
    <source>
        <dbReference type="SAM" id="MobiDB-lite"/>
    </source>
</evidence>
<feature type="region of interest" description="Disordered" evidence="1">
    <location>
        <begin position="1"/>
        <end position="60"/>
    </location>
</feature>
<evidence type="ECO:0000313" key="2">
    <source>
        <dbReference type="EMBL" id="MCI26421.1"/>
    </source>
</evidence>
<feature type="compositionally biased region" description="Polar residues" evidence="1">
    <location>
        <begin position="44"/>
        <end position="53"/>
    </location>
</feature>
<dbReference type="Proteomes" id="UP000265520">
    <property type="component" value="Unassembled WGS sequence"/>
</dbReference>
<feature type="compositionally biased region" description="Polar residues" evidence="1">
    <location>
        <begin position="19"/>
        <end position="31"/>
    </location>
</feature>
<accession>A0A392QPV6</accession>
<keyword evidence="3" id="KW-1185">Reference proteome</keyword>
<dbReference type="AlphaFoldDB" id="A0A392QPV6"/>
<name>A0A392QPV6_9FABA</name>
<sequence length="60" mass="6480">SVSHAWIPKSCLSEEGSGTLPTKESSPTQPSDWMPTQFGGLFSLESSPTQPSDWTPLWSA</sequence>
<protein>
    <submittedName>
        <fullName evidence="2">Uncharacterized protein</fullName>
    </submittedName>
</protein>
<evidence type="ECO:0000313" key="3">
    <source>
        <dbReference type="Proteomes" id="UP000265520"/>
    </source>
</evidence>
<comment type="caution">
    <text evidence="2">The sequence shown here is derived from an EMBL/GenBank/DDBJ whole genome shotgun (WGS) entry which is preliminary data.</text>
</comment>
<dbReference type="EMBL" id="LXQA010153165">
    <property type="protein sequence ID" value="MCI26421.1"/>
    <property type="molecule type" value="Genomic_DNA"/>
</dbReference>
<feature type="non-terminal residue" evidence="2">
    <location>
        <position position="1"/>
    </location>
</feature>
<reference evidence="2 3" key="1">
    <citation type="journal article" date="2018" name="Front. Plant Sci.">
        <title>Red Clover (Trifolium pratense) and Zigzag Clover (T. medium) - A Picture of Genomic Similarities and Differences.</title>
        <authorList>
            <person name="Dluhosova J."/>
            <person name="Istvanek J."/>
            <person name="Nedelnik J."/>
            <person name="Repkova J."/>
        </authorList>
    </citation>
    <scope>NUCLEOTIDE SEQUENCE [LARGE SCALE GENOMIC DNA]</scope>
    <source>
        <strain evidence="3">cv. 10/8</strain>
        <tissue evidence="2">Leaf</tissue>
    </source>
</reference>
<proteinExistence type="predicted"/>